<gene>
    <name evidence="2" type="ORF">QUV96_09130</name>
</gene>
<evidence type="ECO:0000313" key="3">
    <source>
        <dbReference type="Proteomes" id="UP001529340"/>
    </source>
</evidence>
<organism evidence="2 3">
    <name type="scientific">Amedibacillus dolichus</name>
    <dbReference type="NCBI Taxonomy" id="31971"/>
    <lineage>
        <taxon>Bacteria</taxon>
        <taxon>Bacillati</taxon>
        <taxon>Bacillota</taxon>
        <taxon>Erysipelotrichia</taxon>
        <taxon>Erysipelotrichales</taxon>
        <taxon>Erysipelotrichaceae</taxon>
        <taxon>Amedibacillus</taxon>
    </lineage>
</organism>
<dbReference type="EMBL" id="JAUDCG010000045">
    <property type="protein sequence ID" value="MDM8157798.1"/>
    <property type="molecule type" value="Genomic_DNA"/>
</dbReference>
<dbReference type="Proteomes" id="UP001529340">
    <property type="component" value="Unassembled WGS sequence"/>
</dbReference>
<feature type="signal peptide" evidence="1">
    <location>
        <begin position="1"/>
        <end position="28"/>
    </location>
</feature>
<evidence type="ECO:0000313" key="2">
    <source>
        <dbReference type="EMBL" id="MDM8157798.1"/>
    </source>
</evidence>
<keyword evidence="1" id="KW-0732">Signal</keyword>
<reference evidence="2 3" key="2">
    <citation type="submission" date="2023-06" db="EMBL/GenBank/DDBJ databases">
        <title>Identification and characterization of horizontal gene transfer across gut microbiota members of farm animals based on homology search.</title>
        <authorList>
            <person name="Schwarzerova J."/>
            <person name="Nykrynova M."/>
            <person name="Jureckova K."/>
            <person name="Cejkova D."/>
            <person name="Rychlik I."/>
        </authorList>
    </citation>
    <scope>NUCLEOTIDE SEQUENCE [LARGE SCALE GENOMIC DNA]</scope>
    <source>
        <strain evidence="2 3">ET39</strain>
    </source>
</reference>
<keyword evidence="3" id="KW-1185">Reference proteome</keyword>
<reference evidence="2 3" key="3">
    <citation type="submission" date="2023-06" db="EMBL/GenBank/DDBJ databases">
        <authorList>
            <person name="Zeman M."/>
            <person name="Kubasova T."/>
            <person name="Jahodarova E."/>
            <person name="Nykrynova M."/>
            <person name="Rychlik I."/>
        </authorList>
    </citation>
    <scope>NUCLEOTIDE SEQUENCE [LARGE SCALE GENOMIC DNA]</scope>
    <source>
        <strain evidence="2 3">ET39</strain>
    </source>
</reference>
<evidence type="ECO:0000256" key="1">
    <source>
        <dbReference type="SAM" id="SignalP"/>
    </source>
</evidence>
<reference evidence="3" key="1">
    <citation type="submission" date="2023-06" db="EMBL/GenBank/DDBJ databases">
        <title>Identification and characterization of horizontal gene transfer across gut microbiota members of farm animals based on homology search.</title>
        <authorList>
            <person name="Zeman M."/>
            <person name="Kubasova T."/>
            <person name="Jahodarova E."/>
            <person name="Nykrynova M."/>
            <person name="Rychlik I."/>
        </authorList>
    </citation>
    <scope>NUCLEOTIDE SEQUENCE [LARGE SCALE GENOMIC DNA]</scope>
    <source>
        <strain evidence="3">ET39</strain>
    </source>
</reference>
<protein>
    <submittedName>
        <fullName evidence="2">Uncharacterized protein</fullName>
    </submittedName>
</protein>
<proteinExistence type="predicted"/>
<feature type="chain" id="PRO_5045172700" evidence="1">
    <location>
        <begin position="29"/>
        <end position="1220"/>
    </location>
</feature>
<comment type="caution">
    <text evidence="2">The sequence shown here is derived from an EMBL/GenBank/DDBJ whole genome shotgun (WGS) entry which is preliminary data.</text>
</comment>
<sequence>MREKAKRITKAALALLVAMTVISGNVSAAIDGAGWDTDYDFYGSRLNWTRDRFKSYTTYWGSTGGMNYSGNDQSLINGATYNYRQGDNGYALATNSTTPTFRWGYYNVTQNGSTYNWIQYSQGFSDIEIDLSKDFALGGTMKIGRDFGTLDPNSEGAKRGYAGLGGTGLRADGGLTVALIPINLRDEIISDAGNGLSGVQRLGAYGVFKNSIIMEFDVGHQNGYAAINGNNSANFHILNPQQELKRVGDWKIYQNDLAPLGLQNYTQTFYDKNRFPKVASQSHIGISVTGRTGYVESEQSSSERRFIWGDRDTGDFDYKIEYRADSGEMLYSVRKKNSGTWEYAARYTIPSTYRNRPYVVAASFSAIYQDYDSFTSSGGYFNGARNANANGNNIAPGQMELTIEGVYSQPNLRNLDNQVAFMQNPSGSVSDTNNATKAYQNGYISNTEGDTDKVRKRSVFPLEGDRVVLHNEVDISSMFNEAQGDSGSLQLTELNFRDLKFVNSNGDVIGGVPPGLDQTSVSNMNKNIKYYYSVNGGSNWKECQKTNKGLAVNISGASRPLRWRAVVTLPKTSSNTNSSNVQFWLTGDVIVSVKRVGGSTATFNLPLYKENSERVTFFSNPKDVESNGISKTSARIISTSSGINTLNGKKDGSKQDSVSYGVKVWYNSSQRSEDYKPDYDLQDTTYSYKTIEQIVSNTGPTSNTTKDANINLTEDTRYIVNYSINDSQFNSNSNVNTSIASKAQNPDRAKSDTTRVIWKSDKVSKQGGYEFYLEPEITMNLADFDGFEEAVTNGTAGTYYQKIAKAASAAVFDTNKADWNNLANTIVGTGNHAALRKAISNPGDSVEITLRYPGTNGNFDKTLRLTIQDELPKVVSNTDSGGISDEKASKVIFDQEDYTISATFKMTDSSGANLDLNTFDWNAVKDDVKVALYKKNGDKATGNKDAFYRWANRTNADTEGSVSQGRQAKVELPATLKYNSDGTFTVTYRLLNSSSSTSNENWIQSKWEDNAQWRIYAWTDANKPTKDYSSLQDTNTDKVALGAVDSQVPSVTTVIKVIEKDNGNIPSSMFEISNVRLTEDPETNELINKDPKTTISVKRIDGAGNTAKHDYYYTVEVANTEKDALNRPYVQLTQASTGRGLWATYLRYDSNSGTYTDVTTTDKLIGKISYNPVVVDGETINSSIRFGMRANILKNLSDKQDFTGNTSFTFTRYSIGGTGA</sequence>
<name>A0ABT7UFQ5_9FIRM</name>
<accession>A0ABT7UFQ5</accession>
<dbReference type="RefSeq" id="WP_289608241.1">
    <property type="nucleotide sequence ID" value="NZ_JAUDCG010000045.1"/>
</dbReference>